<comment type="caution">
    <text evidence="1">The sequence shown here is derived from an EMBL/GenBank/DDBJ whole genome shotgun (WGS) entry which is preliminary data.</text>
</comment>
<dbReference type="Proteomes" id="UP000533724">
    <property type="component" value="Unassembled WGS sequence"/>
</dbReference>
<dbReference type="EMBL" id="JACIHI010000007">
    <property type="protein sequence ID" value="MBB4439978.1"/>
    <property type="molecule type" value="Genomic_DNA"/>
</dbReference>
<name>A0A7W6UKN9_9HYPH</name>
<gene>
    <name evidence="1" type="ORF">GGE15_003254</name>
</gene>
<sequence>MTFMNRGSKPIPYVAFDDLERLEAPIDAVGYNHVCECATERDVKWLDLSGASLPLAPYSEIGFQSHPVSSTRGRPECRTPTVAG</sequence>
<organism evidence="1 2">
    <name type="scientific">Rhizobium esperanzae</name>
    <dbReference type="NCBI Taxonomy" id="1967781"/>
    <lineage>
        <taxon>Bacteria</taxon>
        <taxon>Pseudomonadati</taxon>
        <taxon>Pseudomonadota</taxon>
        <taxon>Alphaproteobacteria</taxon>
        <taxon>Hyphomicrobiales</taxon>
        <taxon>Rhizobiaceae</taxon>
        <taxon>Rhizobium/Agrobacterium group</taxon>
        <taxon>Rhizobium</taxon>
    </lineage>
</organism>
<protein>
    <submittedName>
        <fullName evidence="1">Uncharacterized protein</fullName>
    </submittedName>
</protein>
<dbReference type="AlphaFoldDB" id="A0A7W6UKN9"/>
<evidence type="ECO:0000313" key="2">
    <source>
        <dbReference type="Proteomes" id="UP000533724"/>
    </source>
</evidence>
<evidence type="ECO:0000313" key="1">
    <source>
        <dbReference type="EMBL" id="MBB4439978.1"/>
    </source>
</evidence>
<accession>A0A7W6UKN9</accession>
<reference evidence="1 2" key="1">
    <citation type="submission" date="2020-08" db="EMBL/GenBank/DDBJ databases">
        <title>Genomic Encyclopedia of Type Strains, Phase IV (KMG-V): Genome sequencing to study the core and pangenomes of soil and plant-associated prokaryotes.</title>
        <authorList>
            <person name="Whitman W."/>
        </authorList>
    </citation>
    <scope>NUCLEOTIDE SEQUENCE [LARGE SCALE GENOMIC DNA]</scope>
    <source>
        <strain evidence="1 2">SEMIA 414</strain>
    </source>
</reference>
<proteinExistence type="predicted"/>